<dbReference type="EMBL" id="BAABAF010000002">
    <property type="protein sequence ID" value="GAA3757313.1"/>
    <property type="molecule type" value="Genomic_DNA"/>
</dbReference>
<accession>A0ABP7G633</accession>
<keyword evidence="2" id="KW-1185">Reference proteome</keyword>
<dbReference type="InterPro" id="IPR052552">
    <property type="entry name" value="YeaO-like"/>
</dbReference>
<reference evidence="2" key="1">
    <citation type="journal article" date="2019" name="Int. J. Syst. Evol. Microbiol.">
        <title>The Global Catalogue of Microorganisms (GCM) 10K type strain sequencing project: providing services to taxonomists for standard genome sequencing and annotation.</title>
        <authorList>
            <consortium name="The Broad Institute Genomics Platform"/>
            <consortium name="The Broad Institute Genome Sequencing Center for Infectious Disease"/>
            <person name="Wu L."/>
            <person name="Ma J."/>
        </authorList>
    </citation>
    <scope>NUCLEOTIDE SEQUENCE [LARGE SCALE GENOMIC DNA]</scope>
    <source>
        <strain evidence="2">JCM 16950</strain>
    </source>
</reference>
<sequence length="111" mass="12424">MKRVYDEPAASDGFRVLVDRLWPRGLSKQKAEIDLWDKDVAPSGELRKAFHHDDLPHDEFEKAYTAELAQNQDALAALRGQIAGHDVVTLLFSSHDEQHTHAGLLRAALLA</sequence>
<evidence type="ECO:0000313" key="1">
    <source>
        <dbReference type="EMBL" id="GAA3757313.1"/>
    </source>
</evidence>
<dbReference type="Pfam" id="PF22752">
    <property type="entry name" value="DUF488-N3i"/>
    <property type="match status" value="1"/>
</dbReference>
<comment type="caution">
    <text evidence="1">The sequence shown here is derived from an EMBL/GenBank/DDBJ whole genome shotgun (WGS) entry which is preliminary data.</text>
</comment>
<dbReference type="PANTHER" id="PTHR36849:SF1">
    <property type="entry name" value="CYTOPLASMIC PROTEIN"/>
    <property type="match status" value="1"/>
</dbReference>
<gene>
    <name evidence="1" type="ORF">GCM10022240_07640</name>
</gene>
<proteinExistence type="predicted"/>
<evidence type="ECO:0000313" key="2">
    <source>
        <dbReference type="Proteomes" id="UP001500540"/>
    </source>
</evidence>
<protein>
    <submittedName>
        <fullName evidence="1">DUF488 domain-containing protein</fullName>
    </submittedName>
</protein>
<name>A0ABP7G633_9MICO</name>
<dbReference type="Proteomes" id="UP001500540">
    <property type="component" value="Unassembled WGS sequence"/>
</dbReference>
<organism evidence="1 2">
    <name type="scientific">Microbacterium kribbense</name>
    <dbReference type="NCBI Taxonomy" id="433645"/>
    <lineage>
        <taxon>Bacteria</taxon>
        <taxon>Bacillati</taxon>
        <taxon>Actinomycetota</taxon>
        <taxon>Actinomycetes</taxon>
        <taxon>Micrococcales</taxon>
        <taxon>Microbacteriaceae</taxon>
        <taxon>Microbacterium</taxon>
    </lineage>
</organism>
<dbReference type="PANTHER" id="PTHR36849">
    <property type="entry name" value="CYTOPLASMIC PROTEIN-RELATED"/>
    <property type="match status" value="1"/>
</dbReference>